<dbReference type="PANTHER" id="PTHR38695">
    <property type="entry name" value="AMINO ACID PERMEASE_ SLC12A DOMAIN-CONTAINING PROTEIN"/>
    <property type="match status" value="1"/>
</dbReference>
<feature type="domain" description="Luciferase" evidence="1">
    <location>
        <begin position="173"/>
        <end position="250"/>
    </location>
</feature>
<dbReference type="Proteomes" id="UP000481861">
    <property type="component" value="Unassembled WGS sequence"/>
</dbReference>
<dbReference type="AlphaFoldDB" id="A0A7C8IBQ3"/>
<reference evidence="2 3" key="1">
    <citation type="submission" date="2020-01" db="EMBL/GenBank/DDBJ databases">
        <authorList>
            <consortium name="DOE Joint Genome Institute"/>
            <person name="Haridas S."/>
            <person name="Albert R."/>
            <person name="Binder M."/>
            <person name="Bloem J."/>
            <person name="Labutti K."/>
            <person name="Salamov A."/>
            <person name="Andreopoulos B."/>
            <person name="Baker S.E."/>
            <person name="Barry K."/>
            <person name="Bills G."/>
            <person name="Bluhm B.H."/>
            <person name="Cannon C."/>
            <person name="Castanera R."/>
            <person name="Culley D.E."/>
            <person name="Daum C."/>
            <person name="Ezra D."/>
            <person name="Gonzalez J.B."/>
            <person name="Henrissat B."/>
            <person name="Kuo A."/>
            <person name="Liang C."/>
            <person name="Lipzen A."/>
            <person name="Lutzoni F."/>
            <person name="Magnuson J."/>
            <person name="Mondo S."/>
            <person name="Nolan M."/>
            <person name="Ohm R."/>
            <person name="Pangilinan J."/>
            <person name="Park H.-J.H."/>
            <person name="Ramirez L."/>
            <person name="Alfaro M."/>
            <person name="Sun H."/>
            <person name="Tritt A."/>
            <person name="Yoshinaga Y."/>
            <person name="Zwiers L.-H.L."/>
            <person name="Turgeon B.G."/>
            <person name="Goodwin S.B."/>
            <person name="Spatafora J.W."/>
            <person name="Crous P.W."/>
            <person name="Grigoriev I.V."/>
        </authorList>
    </citation>
    <scope>NUCLEOTIDE SEQUENCE [LARGE SCALE GENOMIC DNA]</scope>
    <source>
        <strain evidence="2 3">CBS 611.86</strain>
    </source>
</reference>
<proteinExistence type="predicted"/>
<name>A0A7C8IBQ3_9PLEO</name>
<dbReference type="PANTHER" id="PTHR38695:SF1">
    <property type="entry name" value="AMINO ACID PERMEASE_ SLC12A DOMAIN-CONTAINING PROTEIN"/>
    <property type="match status" value="1"/>
</dbReference>
<dbReference type="InterPro" id="IPR048273">
    <property type="entry name" value="Luciferase"/>
</dbReference>
<evidence type="ECO:0000259" key="1">
    <source>
        <dbReference type="Pfam" id="PF17648"/>
    </source>
</evidence>
<comment type="caution">
    <text evidence="2">The sequence shown here is derived from an EMBL/GenBank/DDBJ whole genome shotgun (WGS) entry which is preliminary data.</text>
</comment>
<dbReference type="InterPro" id="IPR040841">
    <property type="entry name" value="Luciferase_dom"/>
</dbReference>
<accession>A0A7C8IBQ3</accession>
<evidence type="ECO:0000313" key="2">
    <source>
        <dbReference type="EMBL" id="KAF2873131.1"/>
    </source>
</evidence>
<organism evidence="2 3">
    <name type="scientific">Massariosphaeria phaeospora</name>
    <dbReference type="NCBI Taxonomy" id="100035"/>
    <lineage>
        <taxon>Eukaryota</taxon>
        <taxon>Fungi</taxon>
        <taxon>Dikarya</taxon>
        <taxon>Ascomycota</taxon>
        <taxon>Pezizomycotina</taxon>
        <taxon>Dothideomycetes</taxon>
        <taxon>Pleosporomycetidae</taxon>
        <taxon>Pleosporales</taxon>
        <taxon>Pleosporales incertae sedis</taxon>
        <taxon>Massariosphaeria</taxon>
    </lineage>
</organism>
<sequence length="262" mass="28767">MASSLNLEHVSRLFQTHRAAALTALGVAIVLPIAVNDYQTYLSYGPGGVPYNVAGWLVSNLLTLASREQLSTGPYHDKELAFANEPGFFPADFPPQRASPRPPLGRHAVPQRQLEQLPSEAIRQQFVDKFEALGEAAQQRGFVEIKQSLYERQHSALFVSTNQKWHSVAQQTRGEIAHIHAGLDGSFHVVLHPADSKKLIETGWGQRHGFSGVTVMKRVAGFSLPVTYMLVYAPRDEAELDVAQAIVKASIGFMAGSRADLE</sequence>
<gene>
    <name evidence="2" type="ORF">BDV95DRAFT_568884</name>
</gene>
<evidence type="ECO:0000313" key="3">
    <source>
        <dbReference type="Proteomes" id="UP000481861"/>
    </source>
</evidence>
<keyword evidence="3" id="KW-1185">Reference proteome</keyword>
<dbReference type="EMBL" id="JAADJZ010000008">
    <property type="protein sequence ID" value="KAF2873131.1"/>
    <property type="molecule type" value="Genomic_DNA"/>
</dbReference>
<dbReference type="Pfam" id="PF17648">
    <property type="entry name" value="Luciferase"/>
    <property type="match status" value="1"/>
</dbReference>
<protein>
    <recommendedName>
        <fullName evidence="1">Luciferase domain-containing protein</fullName>
    </recommendedName>
</protein>
<dbReference type="OrthoDB" id="5358398at2759"/>